<feature type="transmembrane region" description="Helical" evidence="7">
    <location>
        <begin position="96"/>
        <end position="115"/>
    </location>
</feature>
<comment type="similarity">
    <text evidence="2">Belongs to the EamA transporter family.</text>
</comment>
<feature type="domain" description="EamA" evidence="8">
    <location>
        <begin position="151"/>
        <end position="286"/>
    </location>
</feature>
<dbReference type="Proteomes" id="UP001519293">
    <property type="component" value="Unassembled WGS sequence"/>
</dbReference>
<organism evidence="9 10">
    <name type="scientific">Cytobacillus eiseniae</name>
    <dbReference type="NCBI Taxonomy" id="762947"/>
    <lineage>
        <taxon>Bacteria</taxon>
        <taxon>Bacillati</taxon>
        <taxon>Bacillota</taxon>
        <taxon>Bacilli</taxon>
        <taxon>Bacillales</taxon>
        <taxon>Bacillaceae</taxon>
        <taxon>Cytobacillus</taxon>
    </lineage>
</organism>
<feature type="transmembrane region" description="Helical" evidence="7">
    <location>
        <begin position="214"/>
        <end position="234"/>
    </location>
</feature>
<keyword evidence="5 7" id="KW-1133">Transmembrane helix</keyword>
<comment type="subcellular location">
    <subcellularLocation>
        <location evidence="1">Cell membrane</location>
        <topology evidence="1">Multi-pass membrane protein</topology>
    </subcellularLocation>
</comment>
<keyword evidence="6 7" id="KW-0472">Membrane</keyword>
<evidence type="ECO:0000313" key="10">
    <source>
        <dbReference type="Proteomes" id="UP001519293"/>
    </source>
</evidence>
<dbReference type="EMBL" id="JAGIKZ010000001">
    <property type="protein sequence ID" value="MBP2239651.1"/>
    <property type="molecule type" value="Genomic_DNA"/>
</dbReference>
<dbReference type="InterPro" id="IPR000620">
    <property type="entry name" value="EamA_dom"/>
</dbReference>
<dbReference type="SUPFAM" id="SSF103481">
    <property type="entry name" value="Multidrug resistance efflux transporter EmrE"/>
    <property type="match status" value="2"/>
</dbReference>
<dbReference type="PANTHER" id="PTHR32322:SF18">
    <property type="entry name" value="S-ADENOSYLMETHIONINE_S-ADENOSYLHOMOCYSTEINE TRANSPORTER"/>
    <property type="match status" value="1"/>
</dbReference>
<evidence type="ECO:0000256" key="6">
    <source>
        <dbReference type="ARBA" id="ARBA00023136"/>
    </source>
</evidence>
<dbReference type="InterPro" id="IPR050638">
    <property type="entry name" value="AA-Vitamin_Transporters"/>
</dbReference>
<feature type="transmembrane region" description="Helical" evidence="7">
    <location>
        <begin position="181"/>
        <end position="199"/>
    </location>
</feature>
<feature type="transmembrane region" description="Helical" evidence="7">
    <location>
        <begin position="7"/>
        <end position="28"/>
    </location>
</feature>
<evidence type="ECO:0000256" key="2">
    <source>
        <dbReference type="ARBA" id="ARBA00007362"/>
    </source>
</evidence>
<gene>
    <name evidence="9" type="ORF">J2Z40_000204</name>
</gene>
<comment type="caution">
    <text evidence="9">The sequence shown here is derived from an EMBL/GenBank/DDBJ whole genome shotgun (WGS) entry which is preliminary data.</text>
</comment>
<feature type="transmembrane region" description="Helical" evidence="7">
    <location>
        <begin position="153"/>
        <end position="169"/>
    </location>
</feature>
<sequence>MKKQRIYFILFFVMIAWGFNVTATKVLVENFMPVTMTALRIFVSGMSVFFILFIMKKVRLLTKKEFIYVFFGGLFNVVAHQYYLSTGLTQTTATNGGLILGLGPLLTAILSVIFLGSVLTSVRVAGIVMGIAGVSIIVFQGSGGIDGVSVGDVYIFISILAQAASFILIKKVSETLDPRLMTGYMLIMGAVILFFISLFKEPEGIASMANDSVGLWVVFFASAIIATAIGHMLYNGAIGKVGAAEASMFLNLNPFFALVGAAIFLGENIEVVHILGFILILFGVVLGSGAFEEIYRKVKRKQNMPIAK</sequence>
<feature type="transmembrane region" description="Helical" evidence="7">
    <location>
        <begin position="246"/>
        <end position="265"/>
    </location>
</feature>
<keyword evidence="3" id="KW-1003">Cell membrane</keyword>
<protein>
    <submittedName>
        <fullName evidence="9">Drug/metabolite transporter (DMT)-like permease</fullName>
    </submittedName>
</protein>
<dbReference type="InterPro" id="IPR037185">
    <property type="entry name" value="EmrE-like"/>
</dbReference>
<evidence type="ECO:0000256" key="7">
    <source>
        <dbReference type="SAM" id="Phobius"/>
    </source>
</evidence>
<evidence type="ECO:0000256" key="4">
    <source>
        <dbReference type="ARBA" id="ARBA00022692"/>
    </source>
</evidence>
<keyword evidence="4 7" id="KW-0812">Transmembrane</keyword>
<name>A0ABS4RB88_9BACI</name>
<accession>A0ABS4RB88</accession>
<feature type="transmembrane region" description="Helical" evidence="7">
    <location>
        <begin position="122"/>
        <end position="141"/>
    </location>
</feature>
<dbReference type="Pfam" id="PF00892">
    <property type="entry name" value="EamA"/>
    <property type="match status" value="2"/>
</dbReference>
<reference evidence="9 10" key="1">
    <citation type="submission" date="2021-03" db="EMBL/GenBank/DDBJ databases">
        <title>Genomic Encyclopedia of Type Strains, Phase IV (KMG-IV): sequencing the most valuable type-strain genomes for metagenomic binning, comparative biology and taxonomic classification.</title>
        <authorList>
            <person name="Goeker M."/>
        </authorList>
    </citation>
    <scope>NUCLEOTIDE SEQUENCE [LARGE SCALE GENOMIC DNA]</scope>
    <source>
        <strain evidence="9 10">DSM 26675</strain>
    </source>
</reference>
<evidence type="ECO:0000256" key="1">
    <source>
        <dbReference type="ARBA" id="ARBA00004651"/>
    </source>
</evidence>
<evidence type="ECO:0000313" key="9">
    <source>
        <dbReference type="EMBL" id="MBP2239651.1"/>
    </source>
</evidence>
<feature type="domain" description="EamA" evidence="8">
    <location>
        <begin position="6"/>
        <end position="138"/>
    </location>
</feature>
<feature type="transmembrane region" description="Helical" evidence="7">
    <location>
        <begin position="271"/>
        <end position="291"/>
    </location>
</feature>
<evidence type="ECO:0000256" key="5">
    <source>
        <dbReference type="ARBA" id="ARBA00022989"/>
    </source>
</evidence>
<proteinExistence type="inferred from homology"/>
<evidence type="ECO:0000256" key="3">
    <source>
        <dbReference type="ARBA" id="ARBA00022475"/>
    </source>
</evidence>
<evidence type="ECO:0000259" key="8">
    <source>
        <dbReference type="Pfam" id="PF00892"/>
    </source>
</evidence>
<dbReference type="RefSeq" id="WP_066394632.1">
    <property type="nucleotide sequence ID" value="NZ_JAGIKZ010000001.1"/>
</dbReference>
<keyword evidence="10" id="KW-1185">Reference proteome</keyword>
<dbReference type="PANTHER" id="PTHR32322">
    <property type="entry name" value="INNER MEMBRANE TRANSPORTER"/>
    <property type="match status" value="1"/>
</dbReference>
<feature type="transmembrane region" description="Helical" evidence="7">
    <location>
        <begin position="66"/>
        <end position="84"/>
    </location>
</feature>
<feature type="transmembrane region" description="Helical" evidence="7">
    <location>
        <begin position="34"/>
        <end position="54"/>
    </location>
</feature>